<evidence type="ECO:0000313" key="2">
    <source>
        <dbReference type="EMBL" id="MFC7061189.1"/>
    </source>
</evidence>
<proteinExistence type="predicted"/>
<keyword evidence="3" id="KW-1185">Reference proteome</keyword>
<gene>
    <name evidence="2" type="ORF">ACFQIC_04880</name>
</gene>
<accession>A0ABW2ELA6</accession>
<name>A0ABW2ELA6_9BACI</name>
<feature type="domain" description="CheW-like" evidence="1">
    <location>
        <begin position="8"/>
        <end position="148"/>
    </location>
</feature>
<evidence type="ECO:0000259" key="1">
    <source>
        <dbReference type="PROSITE" id="PS50851"/>
    </source>
</evidence>
<evidence type="ECO:0000313" key="3">
    <source>
        <dbReference type="Proteomes" id="UP001596410"/>
    </source>
</evidence>
<dbReference type="InterPro" id="IPR039315">
    <property type="entry name" value="CheW"/>
</dbReference>
<dbReference type="Pfam" id="PF01584">
    <property type="entry name" value="CheW"/>
    <property type="match status" value="1"/>
</dbReference>
<dbReference type="PANTHER" id="PTHR22617:SF23">
    <property type="entry name" value="CHEMOTAXIS PROTEIN CHEW"/>
    <property type="match status" value="1"/>
</dbReference>
<dbReference type="Gene3D" id="2.30.30.40">
    <property type="entry name" value="SH3 Domains"/>
    <property type="match status" value="1"/>
</dbReference>
<dbReference type="SUPFAM" id="SSF50341">
    <property type="entry name" value="CheW-like"/>
    <property type="match status" value="1"/>
</dbReference>
<dbReference type="Proteomes" id="UP001596410">
    <property type="component" value="Unassembled WGS sequence"/>
</dbReference>
<dbReference type="SMART" id="SM00260">
    <property type="entry name" value="CheW"/>
    <property type="match status" value="1"/>
</dbReference>
<dbReference type="PANTHER" id="PTHR22617">
    <property type="entry name" value="CHEMOTAXIS SENSOR HISTIDINE KINASE-RELATED"/>
    <property type="match status" value="1"/>
</dbReference>
<organism evidence="2 3">
    <name type="scientific">Halobacillus seohaensis</name>
    <dbReference type="NCBI Taxonomy" id="447421"/>
    <lineage>
        <taxon>Bacteria</taxon>
        <taxon>Bacillati</taxon>
        <taxon>Bacillota</taxon>
        <taxon>Bacilli</taxon>
        <taxon>Bacillales</taxon>
        <taxon>Bacillaceae</taxon>
        <taxon>Halobacillus</taxon>
    </lineage>
</organism>
<dbReference type="Gene3D" id="2.40.50.180">
    <property type="entry name" value="CheA-289, Domain 4"/>
    <property type="match status" value="1"/>
</dbReference>
<dbReference type="CDD" id="cd00732">
    <property type="entry name" value="CheW"/>
    <property type="match status" value="1"/>
</dbReference>
<reference evidence="3" key="1">
    <citation type="journal article" date="2019" name="Int. J. Syst. Evol. Microbiol.">
        <title>The Global Catalogue of Microorganisms (GCM) 10K type strain sequencing project: providing services to taxonomists for standard genome sequencing and annotation.</title>
        <authorList>
            <consortium name="The Broad Institute Genomics Platform"/>
            <consortium name="The Broad Institute Genome Sequencing Center for Infectious Disease"/>
            <person name="Wu L."/>
            <person name="Ma J."/>
        </authorList>
    </citation>
    <scope>NUCLEOTIDE SEQUENCE [LARGE SCALE GENOMIC DNA]</scope>
    <source>
        <strain evidence="3">CGMCC 4.1621</strain>
    </source>
</reference>
<comment type="caution">
    <text evidence="2">The sequence shown here is derived from an EMBL/GenBank/DDBJ whole genome shotgun (WGS) entry which is preliminary data.</text>
</comment>
<dbReference type="InterPro" id="IPR036061">
    <property type="entry name" value="CheW-like_dom_sf"/>
</dbReference>
<dbReference type="EMBL" id="JBHSZV010000013">
    <property type="protein sequence ID" value="MFC7061189.1"/>
    <property type="molecule type" value="Genomic_DNA"/>
</dbReference>
<protein>
    <submittedName>
        <fullName evidence="2">Chemotaxis protein CheW</fullName>
    </submittedName>
</protein>
<dbReference type="RefSeq" id="WP_204707800.1">
    <property type="nucleotide sequence ID" value="NZ_JBHSZV010000013.1"/>
</dbReference>
<sequence>MAYDKGSMAKVIVFQLENEEYAIPVQQVGSIERVMHITRVPRTANFVEGVINLRGVITPIIDLRKRFDLSNSKFDDSTRIIIATIDDMNVGLIVDAANDVMDFEESAIEPPPEVVGSVEADYISGVVKVERRLLILLNLSKVLSTDEIKELQEIEG</sequence>
<dbReference type="InterPro" id="IPR002545">
    <property type="entry name" value="CheW-lke_dom"/>
</dbReference>
<dbReference type="PROSITE" id="PS50851">
    <property type="entry name" value="CHEW"/>
    <property type="match status" value="1"/>
</dbReference>